<dbReference type="GO" id="GO:0008168">
    <property type="term" value="F:methyltransferase activity"/>
    <property type="evidence" value="ECO:0007669"/>
    <property type="project" value="UniProtKB-KW"/>
</dbReference>
<keyword evidence="2" id="KW-0808">Transferase</keyword>
<dbReference type="SUPFAM" id="SSF69618">
    <property type="entry name" value="HemD-like"/>
    <property type="match status" value="1"/>
</dbReference>
<dbReference type="AlphaFoldDB" id="A0A918IQD8"/>
<evidence type="ECO:0000259" key="1">
    <source>
        <dbReference type="Pfam" id="PF02602"/>
    </source>
</evidence>
<dbReference type="Proteomes" id="UP000628984">
    <property type="component" value="Unassembled WGS sequence"/>
</dbReference>
<name>A0A918IQD8_9RHOB</name>
<sequence>MVRQSRPFVVILTRPAEQGARFARDLAARAPDLRQIVSPLMAPEFLPFDLPDRPVSALILTSVTAVQALQRNGGALPARAYCVGARTAAEAQALGLEAQSADGDAEALVRLILSDAPPPPLLHLHGAETRGEIAQRLNSAGLETFSQVIYCQKPQPLADPAIAALRGAEPVFLPVFSPRTAQILADELDRIGAIAPLRFAAISEATAAPLRRFERARLDIAAAPQADAMLAALARLIAAEAEVEPEGPKDYLGSDEE</sequence>
<reference evidence="2" key="2">
    <citation type="submission" date="2020-09" db="EMBL/GenBank/DDBJ databases">
        <authorList>
            <person name="Sun Q."/>
            <person name="Kim S."/>
        </authorList>
    </citation>
    <scope>NUCLEOTIDE SEQUENCE</scope>
    <source>
        <strain evidence="2">KCTC 23714</strain>
    </source>
</reference>
<organism evidence="2 3">
    <name type="scientific">Gemmobacter lanyuensis</name>
    <dbReference type="NCBI Taxonomy" id="1054497"/>
    <lineage>
        <taxon>Bacteria</taxon>
        <taxon>Pseudomonadati</taxon>
        <taxon>Pseudomonadota</taxon>
        <taxon>Alphaproteobacteria</taxon>
        <taxon>Rhodobacterales</taxon>
        <taxon>Paracoccaceae</taxon>
        <taxon>Gemmobacter</taxon>
    </lineage>
</organism>
<dbReference type="GO" id="GO:0005829">
    <property type="term" value="C:cytosol"/>
    <property type="evidence" value="ECO:0007669"/>
    <property type="project" value="TreeGrafter"/>
</dbReference>
<dbReference type="RefSeq" id="WP_189632840.1">
    <property type="nucleotide sequence ID" value="NZ_BMYQ01000002.1"/>
</dbReference>
<dbReference type="PANTHER" id="PTHR12390">
    <property type="entry name" value="UROPORPHYRINOGEN III SYNTHASE"/>
    <property type="match status" value="1"/>
</dbReference>
<accession>A0A918IQD8</accession>
<dbReference type="EMBL" id="BMYQ01000002">
    <property type="protein sequence ID" value="GGW25221.1"/>
    <property type="molecule type" value="Genomic_DNA"/>
</dbReference>
<dbReference type="GO" id="GO:0032259">
    <property type="term" value="P:methylation"/>
    <property type="evidence" value="ECO:0007669"/>
    <property type="project" value="UniProtKB-KW"/>
</dbReference>
<protein>
    <submittedName>
        <fullName evidence="2">Uroporphyrinogen III methyltransferase</fullName>
    </submittedName>
</protein>
<keyword evidence="2" id="KW-0489">Methyltransferase</keyword>
<dbReference type="GO" id="GO:0006780">
    <property type="term" value="P:uroporphyrinogen III biosynthetic process"/>
    <property type="evidence" value="ECO:0007669"/>
    <property type="project" value="InterPro"/>
</dbReference>
<reference evidence="2" key="1">
    <citation type="journal article" date="2014" name="Int. J. Syst. Evol. Microbiol.">
        <title>Complete genome sequence of Corynebacterium casei LMG S-19264T (=DSM 44701T), isolated from a smear-ripened cheese.</title>
        <authorList>
            <consortium name="US DOE Joint Genome Institute (JGI-PGF)"/>
            <person name="Walter F."/>
            <person name="Albersmeier A."/>
            <person name="Kalinowski J."/>
            <person name="Ruckert C."/>
        </authorList>
    </citation>
    <scope>NUCLEOTIDE SEQUENCE</scope>
    <source>
        <strain evidence="2">KCTC 23714</strain>
    </source>
</reference>
<dbReference type="InterPro" id="IPR039793">
    <property type="entry name" value="UROS/Hem4"/>
</dbReference>
<evidence type="ECO:0000313" key="3">
    <source>
        <dbReference type="Proteomes" id="UP000628984"/>
    </source>
</evidence>
<proteinExistence type="predicted"/>
<dbReference type="GO" id="GO:0004852">
    <property type="term" value="F:uroporphyrinogen-III synthase activity"/>
    <property type="evidence" value="ECO:0007669"/>
    <property type="project" value="InterPro"/>
</dbReference>
<keyword evidence="3" id="KW-1185">Reference proteome</keyword>
<feature type="domain" description="Tetrapyrrole biosynthesis uroporphyrinogen III synthase" evidence="1">
    <location>
        <begin position="36"/>
        <end position="230"/>
    </location>
</feature>
<dbReference type="InterPro" id="IPR036108">
    <property type="entry name" value="4pyrrol_syn_uPrphyn_synt_sf"/>
</dbReference>
<dbReference type="CDD" id="cd06578">
    <property type="entry name" value="HemD"/>
    <property type="match status" value="1"/>
</dbReference>
<dbReference type="Gene3D" id="3.40.50.10090">
    <property type="match status" value="2"/>
</dbReference>
<dbReference type="Pfam" id="PF02602">
    <property type="entry name" value="HEM4"/>
    <property type="match status" value="1"/>
</dbReference>
<comment type="caution">
    <text evidence="2">The sequence shown here is derived from an EMBL/GenBank/DDBJ whole genome shotgun (WGS) entry which is preliminary data.</text>
</comment>
<dbReference type="PANTHER" id="PTHR12390:SF0">
    <property type="entry name" value="UROPORPHYRINOGEN-III SYNTHASE"/>
    <property type="match status" value="1"/>
</dbReference>
<dbReference type="InterPro" id="IPR003754">
    <property type="entry name" value="4pyrrol_synth_uPrphyn_synth"/>
</dbReference>
<gene>
    <name evidence="2" type="ORF">GCM10011452_11020</name>
</gene>
<evidence type="ECO:0000313" key="2">
    <source>
        <dbReference type="EMBL" id="GGW25221.1"/>
    </source>
</evidence>